<organism evidence="1">
    <name type="scientific">marine sediment metagenome</name>
    <dbReference type="NCBI Taxonomy" id="412755"/>
    <lineage>
        <taxon>unclassified sequences</taxon>
        <taxon>metagenomes</taxon>
        <taxon>ecological metagenomes</taxon>
    </lineage>
</organism>
<protein>
    <submittedName>
        <fullName evidence="1">Uncharacterized protein</fullName>
    </submittedName>
</protein>
<sequence>MSFKSLINLRNCQVTRNTDVILESVQITHTLIGFRQPVEV</sequence>
<gene>
    <name evidence="1" type="ORF">S12H4_53404</name>
</gene>
<dbReference type="AlphaFoldDB" id="X1UHE1"/>
<comment type="caution">
    <text evidence="1">The sequence shown here is derived from an EMBL/GenBank/DDBJ whole genome shotgun (WGS) entry which is preliminary data.</text>
</comment>
<reference evidence="1" key="1">
    <citation type="journal article" date="2014" name="Front. Microbiol.">
        <title>High frequency of phylogenetically diverse reductive dehalogenase-homologous genes in deep subseafloor sedimentary metagenomes.</title>
        <authorList>
            <person name="Kawai M."/>
            <person name="Futagami T."/>
            <person name="Toyoda A."/>
            <person name="Takaki Y."/>
            <person name="Nishi S."/>
            <person name="Hori S."/>
            <person name="Arai W."/>
            <person name="Tsubouchi T."/>
            <person name="Morono Y."/>
            <person name="Uchiyama I."/>
            <person name="Ito T."/>
            <person name="Fujiyama A."/>
            <person name="Inagaki F."/>
            <person name="Takami H."/>
        </authorList>
    </citation>
    <scope>NUCLEOTIDE SEQUENCE</scope>
    <source>
        <strain evidence="1">Expedition CK06-06</strain>
    </source>
</reference>
<evidence type="ECO:0000313" key="1">
    <source>
        <dbReference type="EMBL" id="GAJ02962.1"/>
    </source>
</evidence>
<dbReference type="EMBL" id="BARW01033990">
    <property type="protein sequence ID" value="GAJ02962.1"/>
    <property type="molecule type" value="Genomic_DNA"/>
</dbReference>
<name>X1UHE1_9ZZZZ</name>
<feature type="non-terminal residue" evidence="1">
    <location>
        <position position="40"/>
    </location>
</feature>
<proteinExistence type="predicted"/>
<accession>X1UHE1</accession>